<dbReference type="Pfam" id="PF11659">
    <property type="entry name" value="DUF3261"/>
    <property type="match status" value="1"/>
</dbReference>
<sequence length="185" mass="21197">MAFKHFKHLAISLSMVVLLSACSEAPPPAAKRLNLKLTPATLGANISIQQHLKVERENKTDDLDAALEIDKERLELVGLAFGQRVLTVHFDGKEIKTWRHFMLPQQVRAEDVLEDIQLTLWPVEVIAQHLPPSWRITEIGRDRVLYENDTVIAKIHYSEEARWAGTVTLDNLHYKYRLTIQTAKE</sequence>
<evidence type="ECO:0000256" key="1">
    <source>
        <dbReference type="SAM" id="SignalP"/>
    </source>
</evidence>
<gene>
    <name evidence="2" type="ORF">H8K33_10605</name>
</gene>
<name>A0ABR6XR31_9BURK</name>
<evidence type="ECO:0000313" key="3">
    <source>
        <dbReference type="Proteomes" id="UP000643610"/>
    </source>
</evidence>
<feature type="chain" id="PRO_5045792622" evidence="1">
    <location>
        <begin position="26"/>
        <end position="185"/>
    </location>
</feature>
<keyword evidence="3" id="KW-1185">Reference proteome</keyword>
<accession>A0ABR6XR31</accession>
<evidence type="ECO:0000313" key="2">
    <source>
        <dbReference type="EMBL" id="MBC3831960.1"/>
    </source>
</evidence>
<feature type="signal peptide" evidence="1">
    <location>
        <begin position="1"/>
        <end position="25"/>
    </location>
</feature>
<protein>
    <submittedName>
        <fullName evidence="2">DUF3261 domain-containing protein</fullName>
    </submittedName>
</protein>
<reference evidence="2 3" key="1">
    <citation type="submission" date="2020-08" db="EMBL/GenBank/DDBJ databases">
        <title>Novel species isolated from subtropical streams in China.</title>
        <authorList>
            <person name="Lu H."/>
        </authorList>
    </citation>
    <scope>NUCLEOTIDE SEQUENCE [LARGE SCALE GENOMIC DNA]</scope>
    <source>
        <strain evidence="2 3">KCTC 52442</strain>
    </source>
</reference>
<dbReference type="Proteomes" id="UP000643610">
    <property type="component" value="Unassembled WGS sequence"/>
</dbReference>
<comment type="caution">
    <text evidence="2">The sequence shown here is derived from an EMBL/GenBank/DDBJ whole genome shotgun (WGS) entry which is preliminary data.</text>
</comment>
<dbReference type="InterPro" id="IPR021675">
    <property type="entry name" value="DUF3261"/>
</dbReference>
<keyword evidence="1" id="KW-0732">Signal</keyword>
<dbReference type="EMBL" id="JACOFU010000004">
    <property type="protein sequence ID" value="MBC3831960.1"/>
    <property type="molecule type" value="Genomic_DNA"/>
</dbReference>
<dbReference type="PROSITE" id="PS51257">
    <property type="entry name" value="PROKAR_LIPOPROTEIN"/>
    <property type="match status" value="1"/>
</dbReference>
<proteinExistence type="predicted"/>
<organism evidence="2 3">
    <name type="scientific">Undibacterium amnicola</name>
    <dbReference type="NCBI Taxonomy" id="1834038"/>
    <lineage>
        <taxon>Bacteria</taxon>
        <taxon>Pseudomonadati</taxon>
        <taxon>Pseudomonadota</taxon>
        <taxon>Betaproteobacteria</taxon>
        <taxon>Burkholderiales</taxon>
        <taxon>Oxalobacteraceae</taxon>
        <taxon>Undibacterium</taxon>
    </lineage>
</organism>